<dbReference type="WBParaSite" id="EgrG_000249300">
    <property type="protein sequence ID" value="EgrG_000249300"/>
    <property type="gene ID" value="EgrG_000249300"/>
</dbReference>
<feature type="transmembrane region" description="Helical" evidence="9">
    <location>
        <begin position="563"/>
        <end position="583"/>
    </location>
</feature>
<feature type="region of interest" description="Disordered" evidence="10">
    <location>
        <begin position="413"/>
        <end position="436"/>
    </location>
</feature>
<sequence length="717" mass="82453">MIQQLFMDYASKMQVATYVGVEDFADRFNFIFTVIVLLICTAVVTVKQYILKPISCYISTDVGGKNLLDYVENYCWVQGTIPISYSNDVPETEDDWNRLESHKILYYQWVPFVLGLQCILFYIPRVIWQIICYNQTGTDLYHLISMANEACHSKPDKREEMVQNLAKSIERLLYHRCAIKEGKSKLISKRMGPLGSNTFLQQVFKYRTTLVVPTYLLIKLLCLANSLAQLFLMQIFLGFRITKAPYGLIVLYDLFAGKDWQATLAFPRVAFCYIKVKNLGARANAITAQCALPVNMLNERIYVFLWWWILCGGFLTLCSLGAWVVHVMSRESTTRYVERHLDLRIDDADPEEERLFVTKFIRQDGVFLLRMIAINSGEIVAGDVIGVLWQLYRDKRGLKTPNRSLSCTTANRVEPPQIDGGLRPPSSAENKKGNNLHREIRTGKAARLKRKAFKFCSIFCIGKRLGNRLFGTYLMIKALYVLNAVGQIQILESFIGLDRKAYSYLGVTMTRNIIDGKDWQATLNFPRVGFCVVPIRQLAGQVYVTAQCALPVNMLNERLYVFLWYWFFLGAVVTITSVPLWLLRMTYQRGRTRFVKRYLRLNELCSREDNIMVQKFCQQFLRHDGIFLLRMMAINSGSTICGEVVQKLWSIYKTKYYNQDFNHADNEVEEEASESDFPGVVGRHHTTIQLDAVKPSAPPPSSSSGYSEDFELKKQPI</sequence>
<evidence type="ECO:0000313" key="11">
    <source>
        <dbReference type="EMBL" id="CDS20281.1"/>
    </source>
</evidence>
<reference evidence="11" key="2">
    <citation type="submission" date="2014-06" db="EMBL/GenBank/DDBJ databases">
        <authorList>
            <person name="Aslett M."/>
        </authorList>
    </citation>
    <scope>NUCLEOTIDE SEQUENCE</scope>
</reference>
<gene>
    <name evidence="9" type="primary">inx</name>
    <name evidence="11" type="ORF">EgrG_000249300</name>
</gene>
<dbReference type="Pfam" id="PF00876">
    <property type="entry name" value="Innexin"/>
    <property type="match status" value="2"/>
</dbReference>
<keyword evidence="8 9" id="KW-0407">Ion channel</keyword>
<feature type="transmembrane region" description="Helical" evidence="9">
    <location>
        <begin position="470"/>
        <end position="490"/>
    </location>
</feature>
<comment type="caution">
    <text evidence="9">Lacks conserved residue(s) required for the propagation of feature annotation.</text>
</comment>
<keyword evidence="2 9" id="KW-0813">Transport</keyword>
<feature type="transmembrane region" description="Helical" evidence="9">
    <location>
        <begin position="305"/>
        <end position="325"/>
    </location>
</feature>
<keyword evidence="3" id="KW-1003">Cell membrane</keyword>
<proteinExistence type="inferred from homology"/>
<dbReference type="AlphaFoldDB" id="A0A068WRL7"/>
<dbReference type="PANTHER" id="PTHR11893">
    <property type="entry name" value="INNEXIN"/>
    <property type="match status" value="1"/>
</dbReference>
<comment type="subcellular location">
    <subcellularLocation>
        <location evidence="1 9">Cell membrane</location>
        <topology evidence="1 9">Multi-pass membrane protein</topology>
    </subcellularLocation>
</comment>
<evidence type="ECO:0000256" key="8">
    <source>
        <dbReference type="ARBA" id="ARBA00023303"/>
    </source>
</evidence>
<evidence type="ECO:0000256" key="2">
    <source>
        <dbReference type="ARBA" id="ARBA00022448"/>
    </source>
</evidence>
<evidence type="ECO:0000313" key="13">
    <source>
        <dbReference type="WBParaSite" id="EgrG_000249300"/>
    </source>
</evidence>
<feature type="transmembrane region" description="Helical" evidence="9">
    <location>
        <begin position="30"/>
        <end position="50"/>
    </location>
</feature>
<dbReference type="GO" id="GO:0005886">
    <property type="term" value="C:plasma membrane"/>
    <property type="evidence" value="ECO:0007669"/>
    <property type="project" value="UniProtKB-SubCell"/>
</dbReference>
<feature type="transmembrane region" description="Helical" evidence="9">
    <location>
        <begin position="215"/>
        <end position="237"/>
    </location>
</feature>
<keyword evidence="6 9" id="KW-0406">Ion transport</keyword>
<evidence type="ECO:0000313" key="12">
    <source>
        <dbReference type="Proteomes" id="UP000492820"/>
    </source>
</evidence>
<dbReference type="Proteomes" id="UP000492820">
    <property type="component" value="Unassembled WGS sequence"/>
</dbReference>
<dbReference type="PROSITE" id="PS51013">
    <property type="entry name" value="PANNEXIN"/>
    <property type="match status" value="2"/>
</dbReference>
<evidence type="ECO:0000256" key="10">
    <source>
        <dbReference type="SAM" id="MobiDB-lite"/>
    </source>
</evidence>
<evidence type="ECO:0000256" key="9">
    <source>
        <dbReference type="RuleBase" id="RU010713"/>
    </source>
</evidence>
<reference evidence="13" key="3">
    <citation type="submission" date="2020-10" db="UniProtKB">
        <authorList>
            <consortium name="WormBaseParasite"/>
        </authorList>
    </citation>
    <scope>IDENTIFICATION</scope>
</reference>
<evidence type="ECO:0000256" key="4">
    <source>
        <dbReference type="ARBA" id="ARBA00022692"/>
    </source>
</evidence>
<evidence type="ECO:0000256" key="6">
    <source>
        <dbReference type="ARBA" id="ARBA00023065"/>
    </source>
</evidence>
<reference evidence="11 12" key="1">
    <citation type="journal article" date="2013" name="Nature">
        <title>The genomes of four tapeworm species reveal adaptations to parasitism.</title>
        <authorList>
            <person name="Tsai I.J."/>
            <person name="Zarowiecki M."/>
            <person name="Holroyd N."/>
            <person name="Garciarrubio A."/>
            <person name="Sanchez-Flores A."/>
            <person name="Brooks K.L."/>
            <person name="Tracey A."/>
            <person name="Bobes R.J."/>
            <person name="Fragoso G."/>
            <person name="Sciutto E."/>
            <person name="Aslett M."/>
            <person name="Beasley H."/>
            <person name="Bennett H.M."/>
            <person name="Cai J."/>
            <person name="Camicia F."/>
            <person name="Clark R."/>
            <person name="Cucher M."/>
            <person name="De Silva N."/>
            <person name="Day T.A."/>
            <person name="Deplazes P."/>
            <person name="Estrada K."/>
            <person name="Fernandez C."/>
            <person name="Holland P.W."/>
            <person name="Hou J."/>
            <person name="Hu S."/>
            <person name="Huckvale T."/>
            <person name="Hung S.S."/>
            <person name="Kamenetzky L."/>
            <person name="Keane J.A."/>
            <person name="Kiss F."/>
            <person name="Koziol U."/>
            <person name="Lambert O."/>
            <person name="Liu K."/>
            <person name="Luo X."/>
            <person name="Luo Y."/>
            <person name="Macchiaroli N."/>
            <person name="Nichol S."/>
            <person name="Paps J."/>
            <person name="Parkinson J."/>
            <person name="Pouchkina-Stantcheva N."/>
            <person name="Riddiford N."/>
            <person name="Rosenzvit M."/>
            <person name="Salinas G."/>
            <person name="Wasmuth J.D."/>
            <person name="Zamanian M."/>
            <person name="Zheng Y."/>
            <person name="Cai X."/>
            <person name="Soberon X."/>
            <person name="Olson P.D."/>
            <person name="Laclette J.P."/>
            <person name="Brehm K."/>
            <person name="Berriman M."/>
            <person name="Garciarrubio A."/>
            <person name="Bobes R.J."/>
            <person name="Fragoso G."/>
            <person name="Sanchez-Flores A."/>
            <person name="Estrada K."/>
            <person name="Cevallos M.A."/>
            <person name="Morett E."/>
            <person name="Gonzalez V."/>
            <person name="Portillo T."/>
            <person name="Ochoa-Leyva A."/>
            <person name="Jose M.V."/>
            <person name="Sciutto E."/>
            <person name="Landa A."/>
            <person name="Jimenez L."/>
            <person name="Valdes V."/>
            <person name="Carrero J.C."/>
            <person name="Larralde C."/>
            <person name="Morales-Montor J."/>
            <person name="Limon-Lason J."/>
            <person name="Soberon X."/>
            <person name="Laclette J.P."/>
        </authorList>
    </citation>
    <scope>NUCLEOTIDE SEQUENCE [LARGE SCALE GENOMIC DNA]</scope>
</reference>
<keyword evidence="4 9" id="KW-0812">Transmembrane</keyword>
<dbReference type="GO" id="GO:0005243">
    <property type="term" value="F:gap junction channel activity"/>
    <property type="evidence" value="ECO:0007669"/>
    <property type="project" value="TreeGrafter"/>
</dbReference>
<comment type="function">
    <text evidence="9">Structural component of the gap junctions.</text>
</comment>
<dbReference type="GO" id="GO:0034220">
    <property type="term" value="P:monoatomic ion transmembrane transport"/>
    <property type="evidence" value="ECO:0007669"/>
    <property type="project" value="UniProtKB-KW"/>
</dbReference>
<evidence type="ECO:0000256" key="5">
    <source>
        <dbReference type="ARBA" id="ARBA00022989"/>
    </source>
</evidence>
<dbReference type="PANTHER" id="PTHR11893:SF36">
    <property type="entry name" value="INNEXIN-5"/>
    <property type="match status" value="1"/>
</dbReference>
<organism evidence="11">
    <name type="scientific">Echinococcus granulosus</name>
    <name type="common">Hydatid tapeworm</name>
    <dbReference type="NCBI Taxonomy" id="6210"/>
    <lineage>
        <taxon>Eukaryota</taxon>
        <taxon>Metazoa</taxon>
        <taxon>Spiralia</taxon>
        <taxon>Lophotrochozoa</taxon>
        <taxon>Platyhelminthes</taxon>
        <taxon>Cestoda</taxon>
        <taxon>Eucestoda</taxon>
        <taxon>Cyclophyllidea</taxon>
        <taxon>Taeniidae</taxon>
        <taxon>Echinococcus</taxon>
        <taxon>Echinococcus granulosus group</taxon>
    </lineage>
</organism>
<dbReference type="EMBL" id="LK028580">
    <property type="protein sequence ID" value="CDS20281.1"/>
    <property type="molecule type" value="Genomic_DNA"/>
</dbReference>
<name>A0A068WRL7_ECHGR</name>
<evidence type="ECO:0000256" key="3">
    <source>
        <dbReference type="ARBA" id="ARBA00022475"/>
    </source>
</evidence>
<comment type="similarity">
    <text evidence="9">Belongs to the pannexin family.</text>
</comment>
<protein>
    <recommendedName>
        <fullName evidence="9">Innexin</fullName>
    </recommendedName>
</protein>
<feature type="region of interest" description="Disordered" evidence="10">
    <location>
        <begin position="689"/>
        <end position="717"/>
    </location>
</feature>
<evidence type="ECO:0000256" key="7">
    <source>
        <dbReference type="ARBA" id="ARBA00023136"/>
    </source>
</evidence>
<dbReference type="OrthoDB" id="5867527at2759"/>
<dbReference type="GO" id="GO:0005921">
    <property type="term" value="C:gap junction"/>
    <property type="evidence" value="ECO:0007669"/>
    <property type="project" value="UniProtKB-UniRule"/>
</dbReference>
<dbReference type="PRINTS" id="PR01262">
    <property type="entry name" value="INNEXIN"/>
</dbReference>
<dbReference type="InterPro" id="IPR000990">
    <property type="entry name" value="Innexin"/>
</dbReference>
<accession>A0A068WRL7</accession>
<keyword evidence="7 9" id="KW-0472">Membrane</keyword>
<feature type="transmembrane region" description="Helical" evidence="9">
    <location>
        <begin position="104"/>
        <end position="123"/>
    </location>
</feature>
<keyword evidence="5 9" id="KW-1133">Transmembrane helix</keyword>
<evidence type="ECO:0000256" key="1">
    <source>
        <dbReference type="ARBA" id="ARBA00004651"/>
    </source>
</evidence>